<evidence type="ECO:0000313" key="1">
    <source>
        <dbReference type="EMBL" id="MBP2477723.1"/>
    </source>
</evidence>
<keyword evidence="2" id="KW-1185">Reference proteome</keyword>
<gene>
    <name evidence="1" type="ORF">JOF53_006595</name>
</gene>
<dbReference type="RefSeq" id="WP_143342410.1">
    <property type="nucleotide sequence ID" value="NZ_JAGIOO010000001.1"/>
</dbReference>
<evidence type="ECO:0000313" key="2">
    <source>
        <dbReference type="Proteomes" id="UP001519363"/>
    </source>
</evidence>
<evidence type="ECO:0008006" key="3">
    <source>
        <dbReference type="Google" id="ProtNLM"/>
    </source>
</evidence>
<name>A0ABS5AME3_9PSEU</name>
<accession>A0ABS5AME3</accession>
<dbReference type="Proteomes" id="UP001519363">
    <property type="component" value="Unassembled WGS sequence"/>
</dbReference>
<organism evidence="1 2">
    <name type="scientific">Crossiella equi</name>
    <dbReference type="NCBI Taxonomy" id="130796"/>
    <lineage>
        <taxon>Bacteria</taxon>
        <taxon>Bacillati</taxon>
        <taxon>Actinomycetota</taxon>
        <taxon>Actinomycetes</taxon>
        <taxon>Pseudonocardiales</taxon>
        <taxon>Pseudonocardiaceae</taxon>
        <taxon>Crossiella</taxon>
    </lineage>
</organism>
<proteinExistence type="predicted"/>
<sequence length="275" mass="30869">MLGHDATSSLHANLVAGLAGLTENQLQMVSSVVRALHTPVEFLAEPASDLVDSRFAEIVSNFLVLHHSLHEEAFSKRPFEYLLKQCLIAQGHSAELNPTPGESSYDVHGGDYRWSLKTEAAQGISTKQVKIEKFMEARWVRDCPSNVECAAGVRERIPAHMNGYDRILILRAFTRPDSTIYKLEEIPKQLLIDCFSNATPEMFEKKASAKGKKAALSFGADFFHQGRSSKAFRILLDSSVEKIRLWYQVEHCVHHGTWVVPRSSTESLQLYTKVN</sequence>
<dbReference type="InterPro" id="IPR049519">
    <property type="entry name" value="SmaI"/>
</dbReference>
<comment type="caution">
    <text evidence="1">The sequence shown here is derived from an EMBL/GenBank/DDBJ whole genome shotgun (WGS) entry which is preliminary data.</text>
</comment>
<dbReference type="Pfam" id="PF17411">
    <property type="entry name" value="SmaI"/>
    <property type="match status" value="1"/>
</dbReference>
<reference evidence="1 2" key="1">
    <citation type="submission" date="2021-03" db="EMBL/GenBank/DDBJ databases">
        <title>Sequencing the genomes of 1000 actinobacteria strains.</title>
        <authorList>
            <person name="Klenk H.-P."/>
        </authorList>
    </citation>
    <scope>NUCLEOTIDE SEQUENCE [LARGE SCALE GENOMIC DNA]</scope>
    <source>
        <strain evidence="1 2">DSM 44580</strain>
    </source>
</reference>
<protein>
    <recommendedName>
        <fullName evidence="3">Restriction endonuclease</fullName>
    </recommendedName>
</protein>
<dbReference type="EMBL" id="JAGIOO010000001">
    <property type="protein sequence ID" value="MBP2477723.1"/>
    <property type="molecule type" value="Genomic_DNA"/>
</dbReference>